<reference evidence="2" key="1">
    <citation type="submission" date="2018-06" db="EMBL/GenBank/DDBJ databases">
        <authorList>
            <person name="Zhirakovskaya E."/>
        </authorList>
    </citation>
    <scope>NUCLEOTIDE SEQUENCE</scope>
</reference>
<dbReference type="EMBL" id="UOGD01000155">
    <property type="protein sequence ID" value="VAX19922.1"/>
    <property type="molecule type" value="Genomic_DNA"/>
</dbReference>
<dbReference type="AlphaFoldDB" id="A0A3B1BVY8"/>
<dbReference type="GO" id="GO:0016787">
    <property type="term" value="F:hydrolase activity"/>
    <property type="evidence" value="ECO:0007669"/>
    <property type="project" value="InterPro"/>
</dbReference>
<sequence length="226" mass="25233">MKIKVVLGVLSVSLFLFFCEGQSVPDKTETLPDNVIVPAQTINLWNGKDFSGWVKFIPDSSVNTDTVWNIVNGVINCNGKPSGYIRTKNDYANYKLSLEWRWVNIPGNSGVLLHLSLPDTVWPKSIEAQLLTGNAGDFYVIGGTEMAEHVNKDSRRITKQKDSSENPLGEWNKYEIICKDNTITLFVNGVLQNKATNISVNYGKIALQSEGKPIQFKNIKLEPVDK</sequence>
<evidence type="ECO:0000259" key="1">
    <source>
        <dbReference type="Pfam" id="PF06439"/>
    </source>
</evidence>
<proteinExistence type="predicted"/>
<dbReference type="Gene3D" id="2.60.120.560">
    <property type="entry name" value="Exo-inulinase, domain 1"/>
    <property type="match status" value="1"/>
</dbReference>
<dbReference type="InterPro" id="IPR010496">
    <property type="entry name" value="AL/BT2_dom"/>
</dbReference>
<name>A0A3B1BVY8_9ZZZZ</name>
<gene>
    <name evidence="2" type="ORF">MNBD_IGNAVI01-1762</name>
</gene>
<feature type="domain" description="3-keto-alpha-glucoside-1,2-lyase/3-keto-2-hydroxy-glucal hydratase" evidence="1">
    <location>
        <begin position="42"/>
        <end position="221"/>
    </location>
</feature>
<evidence type="ECO:0000313" key="2">
    <source>
        <dbReference type="EMBL" id="VAX19922.1"/>
    </source>
</evidence>
<organism evidence="2">
    <name type="scientific">hydrothermal vent metagenome</name>
    <dbReference type="NCBI Taxonomy" id="652676"/>
    <lineage>
        <taxon>unclassified sequences</taxon>
        <taxon>metagenomes</taxon>
        <taxon>ecological metagenomes</taxon>
    </lineage>
</organism>
<accession>A0A3B1BVY8</accession>
<dbReference type="Pfam" id="PF06439">
    <property type="entry name" value="3keto-disac_hyd"/>
    <property type="match status" value="1"/>
</dbReference>
<protein>
    <recommendedName>
        <fullName evidence="1">3-keto-alpha-glucoside-1,2-lyase/3-keto-2-hydroxy-glucal hydratase domain-containing protein</fullName>
    </recommendedName>
</protein>